<dbReference type="EMBL" id="CM023470">
    <property type="protein sequence ID" value="KAH7978222.1"/>
    <property type="molecule type" value="Genomic_DNA"/>
</dbReference>
<reference evidence="1" key="1">
    <citation type="submission" date="2020-05" db="EMBL/GenBank/DDBJ databases">
        <title>Large-scale comparative analyses of tick genomes elucidate their genetic diversity and vector capacities.</title>
        <authorList>
            <person name="Jia N."/>
            <person name="Wang J."/>
            <person name="Shi W."/>
            <person name="Du L."/>
            <person name="Sun Y."/>
            <person name="Zhan W."/>
            <person name="Jiang J."/>
            <person name="Wang Q."/>
            <person name="Zhang B."/>
            <person name="Ji P."/>
            <person name="Sakyi L.B."/>
            <person name="Cui X."/>
            <person name="Yuan T."/>
            <person name="Jiang B."/>
            <person name="Yang W."/>
            <person name="Lam T.T.-Y."/>
            <person name="Chang Q."/>
            <person name="Ding S."/>
            <person name="Wang X."/>
            <person name="Zhu J."/>
            <person name="Ruan X."/>
            <person name="Zhao L."/>
            <person name="Wei J."/>
            <person name="Que T."/>
            <person name="Du C."/>
            <person name="Cheng J."/>
            <person name="Dai P."/>
            <person name="Han X."/>
            <person name="Huang E."/>
            <person name="Gao Y."/>
            <person name="Liu J."/>
            <person name="Shao H."/>
            <person name="Ye R."/>
            <person name="Li L."/>
            <person name="Wei W."/>
            <person name="Wang X."/>
            <person name="Wang C."/>
            <person name="Yang T."/>
            <person name="Huo Q."/>
            <person name="Li W."/>
            <person name="Guo W."/>
            <person name="Chen H."/>
            <person name="Zhou L."/>
            <person name="Ni X."/>
            <person name="Tian J."/>
            <person name="Zhou Y."/>
            <person name="Sheng Y."/>
            <person name="Liu T."/>
            <person name="Pan Y."/>
            <person name="Xia L."/>
            <person name="Li J."/>
            <person name="Zhao F."/>
            <person name="Cao W."/>
        </authorList>
    </citation>
    <scope>NUCLEOTIDE SEQUENCE</scope>
    <source>
        <strain evidence="1">Dsil-2018</strain>
    </source>
</reference>
<name>A0ACB8DUC1_DERSI</name>
<evidence type="ECO:0000313" key="1">
    <source>
        <dbReference type="EMBL" id="KAH7978222.1"/>
    </source>
</evidence>
<sequence>MVASEEADRLADAAPCRMLFNASCQRAMLELPSVRVVLQPMKVDDSHLPVAHTCFNLLDLPMYSSEVVMREKLRLAIQNAQGFGLV</sequence>
<proteinExistence type="predicted"/>
<dbReference type="Proteomes" id="UP000821865">
    <property type="component" value="Chromosome 1"/>
</dbReference>
<gene>
    <name evidence="1" type="ORF">HPB49_004849</name>
</gene>
<accession>A0ACB8DUC1</accession>
<keyword evidence="2" id="KW-1185">Reference proteome</keyword>
<comment type="caution">
    <text evidence="1">The sequence shown here is derived from an EMBL/GenBank/DDBJ whole genome shotgun (WGS) entry which is preliminary data.</text>
</comment>
<evidence type="ECO:0000313" key="2">
    <source>
        <dbReference type="Proteomes" id="UP000821865"/>
    </source>
</evidence>
<organism evidence="1 2">
    <name type="scientific">Dermacentor silvarum</name>
    <name type="common">Tick</name>
    <dbReference type="NCBI Taxonomy" id="543639"/>
    <lineage>
        <taxon>Eukaryota</taxon>
        <taxon>Metazoa</taxon>
        <taxon>Ecdysozoa</taxon>
        <taxon>Arthropoda</taxon>
        <taxon>Chelicerata</taxon>
        <taxon>Arachnida</taxon>
        <taxon>Acari</taxon>
        <taxon>Parasitiformes</taxon>
        <taxon>Ixodida</taxon>
        <taxon>Ixodoidea</taxon>
        <taxon>Ixodidae</taxon>
        <taxon>Rhipicephalinae</taxon>
        <taxon>Dermacentor</taxon>
    </lineage>
</organism>
<protein>
    <submittedName>
        <fullName evidence="1">Uncharacterized protein</fullName>
    </submittedName>
</protein>